<evidence type="ECO:0000313" key="2">
    <source>
        <dbReference type="EMBL" id="RPE09057.1"/>
    </source>
</evidence>
<dbReference type="Proteomes" id="UP000278351">
    <property type="component" value="Unassembled WGS sequence"/>
</dbReference>
<sequence>MKKILNIAIVLAAAAAFTACEDVIDLEVPKGKVLPVVDAWLTDEPGAQHIRITETVPYTSQAPAPVIGDAVVTLTDLTDGKVYPFTFANGQYTHDPGAGVRIGKLNHAYKLRVEIKSNVFEAIDTVKRVPEIDSITYEYKSKENDGAEEDGYLARFHGRDLAGATDYYWIRSFRNTRENKNRLVDMTAIDGSFAENVSDSSIFILPLSEGITRYDKPFQLDETVIVRLSSCTKASHEFIGQVNSQLSNGGLFAKILENVKSNIINTNNTGKERVLGWFGASSVRYKEKKIAR</sequence>
<evidence type="ECO:0000313" key="3">
    <source>
        <dbReference type="Proteomes" id="UP000278351"/>
    </source>
</evidence>
<dbReference type="Pfam" id="PF14054">
    <property type="entry name" value="DUF4249"/>
    <property type="match status" value="1"/>
</dbReference>
<protein>
    <submittedName>
        <fullName evidence="2">DUF4249 domain-containing protein</fullName>
    </submittedName>
</protein>
<evidence type="ECO:0000256" key="1">
    <source>
        <dbReference type="SAM" id="SignalP"/>
    </source>
</evidence>
<organism evidence="2 3">
    <name type="scientific">Chitinophaga lutea</name>
    <dbReference type="NCBI Taxonomy" id="2488634"/>
    <lineage>
        <taxon>Bacteria</taxon>
        <taxon>Pseudomonadati</taxon>
        <taxon>Bacteroidota</taxon>
        <taxon>Chitinophagia</taxon>
        <taxon>Chitinophagales</taxon>
        <taxon>Chitinophagaceae</taxon>
        <taxon>Chitinophaga</taxon>
    </lineage>
</organism>
<comment type="caution">
    <text evidence="2">The sequence shown here is derived from an EMBL/GenBank/DDBJ whole genome shotgun (WGS) entry which is preliminary data.</text>
</comment>
<proteinExistence type="predicted"/>
<keyword evidence="3" id="KW-1185">Reference proteome</keyword>
<keyword evidence="1" id="KW-0732">Signal</keyword>
<reference evidence="2 3" key="1">
    <citation type="submission" date="2018-11" db="EMBL/GenBank/DDBJ databases">
        <title>Chitinophaga lutea sp.nov., isolate from arsenic contaminated soil.</title>
        <authorList>
            <person name="Zong Y."/>
        </authorList>
    </citation>
    <scope>NUCLEOTIDE SEQUENCE [LARGE SCALE GENOMIC DNA]</scope>
    <source>
        <strain evidence="2 3">ZY74</strain>
    </source>
</reference>
<accession>A0A3N4PYB0</accession>
<dbReference type="RefSeq" id="WP_123848059.1">
    <property type="nucleotide sequence ID" value="NZ_RPDH01000002.1"/>
</dbReference>
<feature type="signal peptide" evidence="1">
    <location>
        <begin position="1"/>
        <end position="18"/>
    </location>
</feature>
<dbReference type="AlphaFoldDB" id="A0A3N4PYB0"/>
<dbReference type="OrthoDB" id="1117670at2"/>
<feature type="chain" id="PRO_5018039600" evidence="1">
    <location>
        <begin position="19"/>
        <end position="292"/>
    </location>
</feature>
<dbReference type="EMBL" id="RPDH01000002">
    <property type="protein sequence ID" value="RPE09057.1"/>
    <property type="molecule type" value="Genomic_DNA"/>
</dbReference>
<name>A0A3N4PYB0_9BACT</name>
<gene>
    <name evidence="2" type="ORF">EGT74_18795</name>
</gene>
<dbReference type="PROSITE" id="PS51257">
    <property type="entry name" value="PROKAR_LIPOPROTEIN"/>
    <property type="match status" value="1"/>
</dbReference>
<dbReference type="InterPro" id="IPR025345">
    <property type="entry name" value="DUF4249"/>
</dbReference>